<keyword evidence="1" id="KW-0175">Coiled coil</keyword>
<name>A0ABV1EBH0_9FIRM</name>
<evidence type="ECO:0000256" key="1">
    <source>
        <dbReference type="SAM" id="Coils"/>
    </source>
</evidence>
<protein>
    <submittedName>
        <fullName evidence="2">Uncharacterized protein</fullName>
    </submittedName>
</protein>
<dbReference type="EMBL" id="JBBMFK010000014">
    <property type="protein sequence ID" value="MEQ2443786.1"/>
    <property type="molecule type" value="Genomic_DNA"/>
</dbReference>
<feature type="coiled-coil region" evidence="1">
    <location>
        <begin position="6"/>
        <end position="40"/>
    </location>
</feature>
<accession>A0ABV1EBH0</accession>
<evidence type="ECO:0000313" key="2">
    <source>
        <dbReference type="EMBL" id="MEQ2443786.1"/>
    </source>
</evidence>
<evidence type="ECO:0000313" key="3">
    <source>
        <dbReference type="Proteomes" id="UP001464378"/>
    </source>
</evidence>
<reference evidence="2 3" key="1">
    <citation type="submission" date="2024-03" db="EMBL/GenBank/DDBJ databases">
        <title>Human intestinal bacterial collection.</title>
        <authorList>
            <person name="Pauvert C."/>
            <person name="Hitch T.C.A."/>
            <person name="Clavel T."/>
        </authorList>
    </citation>
    <scope>NUCLEOTIDE SEQUENCE [LARGE SCALE GENOMIC DNA]</scope>
    <source>
        <strain evidence="2 3">CLA-AP-H29</strain>
    </source>
</reference>
<keyword evidence="3" id="KW-1185">Reference proteome</keyword>
<proteinExistence type="predicted"/>
<sequence length="89" mass="10039">MSSYELEGRIRELRQLQSLIEEAQAEAEAIKDTIKAHMGDAEELRAGEYKVTWKPVTSTRVDTKALKAAAPELVERFTKVTTARRFCVA</sequence>
<dbReference type="Proteomes" id="UP001464378">
    <property type="component" value="Unassembled WGS sequence"/>
</dbReference>
<dbReference type="RefSeq" id="WP_349231872.1">
    <property type="nucleotide sequence ID" value="NZ_JBBMFK010000014.1"/>
</dbReference>
<organism evidence="2 3">
    <name type="scientific">Pseudoflavonifractor intestinihominis</name>
    <dbReference type="NCBI Taxonomy" id="3133171"/>
    <lineage>
        <taxon>Bacteria</taxon>
        <taxon>Bacillati</taxon>
        <taxon>Bacillota</taxon>
        <taxon>Clostridia</taxon>
        <taxon>Eubacteriales</taxon>
        <taxon>Oscillospiraceae</taxon>
        <taxon>Pseudoflavonifractor</taxon>
    </lineage>
</organism>
<comment type="caution">
    <text evidence="2">The sequence shown here is derived from an EMBL/GenBank/DDBJ whole genome shotgun (WGS) entry which is preliminary data.</text>
</comment>
<gene>
    <name evidence="2" type="ORF">WMO64_09930</name>
</gene>